<dbReference type="SMART" id="SM00382">
    <property type="entry name" value="AAA"/>
    <property type="match status" value="1"/>
</dbReference>
<evidence type="ECO:0000313" key="6">
    <source>
        <dbReference type="EMBL" id="GAA4788114.1"/>
    </source>
</evidence>
<evidence type="ECO:0000256" key="4">
    <source>
        <dbReference type="ARBA" id="ARBA00022840"/>
    </source>
</evidence>
<dbReference type="InterPro" id="IPR015860">
    <property type="entry name" value="ABC_transpr_TagH-like"/>
</dbReference>
<dbReference type="Gene3D" id="3.40.50.300">
    <property type="entry name" value="P-loop containing nucleotide triphosphate hydrolases"/>
    <property type="match status" value="1"/>
</dbReference>
<organism evidence="6 7">
    <name type="scientific">Rothia endophytica</name>
    <dbReference type="NCBI Taxonomy" id="1324766"/>
    <lineage>
        <taxon>Bacteria</taxon>
        <taxon>Bacillati</taxon>
        <taxon>Actinomycetota</taxon>
        <taxon>Actinomycetes</taxon>
        <taxon>Micrococcales</taxon>
        <taxon>Micrococcaceae</taxon>
        <taxon>Rothia</taxon>
    </lineage>
</organism>
<dbReference type="PROSITE" id="PS50893">
    <property type="entry name" value="ABC_TRANSPORTER_2"/>
    <property type="match status" value="1"/>
</dbReference>
<dbReference type="InterPro" id="IPR050683">
    <property type="entry name" value="Bact_Polysacc_Export_ATP-bd"/>
</dbReference>
<proteinExistence type="inferred from homology"/>
<dbReference type="EMBL" id="BAABKP010000001">
    <property type="protein sequence ID" value="GAA4788114.1"/>
    <property type="molecule type" value="Genomic_DNA"/>
</dbReference>
<dbReference type="InterPro" id="IPR003593">
    <property type="entry name" value="AAA+_ATPase"/>
</dbReference>
<name>A0ABP9AZ93_9MICC</name>
<evidence type="ECO:0000313" key="7">
    <source>
        <dbReference type="Proteomes" id="UP001500187"/>
    </source>
</evidence>
<comment type="similarity">
    <text evidence="1">Belongs to the ABC transporter superfamily.</text>
</comment>
<dbReference type="PANTHER" id="PTHR46743">
    <property type="entry name" value="TEICHOIC ACIDS EXPORT ATP-BINDING PROTEIN TAGH"/>
    <property type="match status" value="1"/>
</dbReference>
<protein>
    <recommendedName>
        <fullName evidence="5">ABC transporter domain-containing protein</fullName>
    </recommendedName>
</protein>
<dbReference type="InterPro" id="IPR003439">
    <property type="entry name" value="ABC_transporter-like_ATP-bd"/>
</dbReference>
<dbReference type="InterPro" id="IPR027417">
    <property type="entry name" value="P-loop_NTPase"/>
</dbReference>
<feature type="domain" description="ABC transporter" evidence="5">
    <location>
        <begin position="39"/>
        <end position="260"/>
    </location>
</feature>
<accession>A0ABP9AZ93</accession>
<dbReference type="RefSeq" id="WP_345443676.1">
    <property type="nucleotide sequence ID" value="NZ_BAABKP010000001.1"/>
</dbReference>
<dbReference type="PANTHER" id="PTHR46743:SF2">
    <property type="entry name" value="TEICHOIC ACIDS EXPORT ATP-BINDING PROTEIN TAGH"/>
    <property type="match status" value="1"/>
</dbReference>
<keyword evidence="3" id="KW-0547">Nucleotide-binding</keyword>
<evidence type="ECO:0000256" key="1">
    <source>
        <dbReference type="ARBA" id="ARBA00005417"/>
    </source>
</evidence>
<comment type="caution">
    <text evidence="6">The sequence shown here is derived from an EMBL/GenBank/DDBJ whole genome shotgun (WGS) entry which is preliminary data.</text>
</comment>
<gene>
    <name evidence="6" type="ORF">GCM10023352_02290</name>
</gene>
<keyword evidence="2" id="KW-0813">Transport</keyword>
<dbReference type="CDD" id="cd03220">
    <property type="entry name" value="ABC_KpsT_Wzt"/>
    <property type="match status" value="1"/>
</dbReference>
<evidence type="ECO:0000256" key="2">
    <source>
        <dbReference type="ARBA" id="ARBA00022448"/>
    </source>
</evidence>
<dbReference type="Proteomes" id="UP001500187">
    <property type="component" value="Unassembled WGS sequence"/>
</dbReference>
<dbReference type="SUPFAM" id="SSF52540">
    <property type="entry name" value="P-loop containing nucleoside triphosphate hydrolases"/>
    <property type="match status" value="1"/>
</dbReference>
<dbReference type="Pfam" id="PF00005">
    <property type="entry name" value="ABC_tran"/>
    <property type="match status" value="1"/>
</dbReference>
<evidence type="ECO:0000259" key="5">
    <source>
        <dbReference type="PROSITE" id="PS50893"/>
    </source>
</evidence>
<evidence type="ECO:0000256" key="3">
    <source>
        <dbReference type="ARBA" id="ARBA00022741"/>
    </source>
</evidence>
<keyword evidence="4" id="KW-0067">ATP-binding</keyword>
<reference evidence="7" key="1">
    <citation type="journal article" date="2019" name="Int. J. Syst. Evol. Microbiol.">
        <title>The Global Catalogue of Microorganisms (GCM) 10K type strain sequencing project: providing services to taxonomists for standard genome sequencing and annotation.</title>
        <authorList>
            <consortium name="The Broad Institute Genomics Platform"/>
            <consortium name="The Broad Institute Genome Sequencing Center for Infectious Disease"/>
            <person name="Wu L."/>
            <person name="Ma J."/>
        </authorList>
    </citation>
    <scope>NUCLEOTIDE SEQUENCE [LARGE SCALE GENOMIC DNA]</scope>
    <source>
        <strain evidence="7">JCM 18541</strain>
    </source>
</reference>
<keyword evidence="7" id="KW-1185">Reference proteome</keyword>
<sequence length="287" mass="30771">MSSTKRTIIPRVAPGNPRIDSLSQQPNILVNQVSVDYPVYTQRGVRGRRVRKIVHAVQPLSFTAHEGEFIGLVGRNGSGKSSLLRVIAGLESSTTGTVYASARPSLVGVGAALNQELTGRQNIALGCLAMGLKKHQLAEAEHKVIELAGIGEAIDRPMRTYSSGMGARLRFAISLAAKPRIMLIDEALSTGDAAYAERSAQAMQEVLDDAGTVFLVSHAAQTIEDLCNRAIWLDFGEFVMDGDAREVARKYRWFAHNLAQGDEAKAAQLLADAKALGAQGYVQDSGA</sequence>